<comment type="cofactor">
    <cofactor evidence="7">
        <name>Mg(2+)</name>
        <dbReference type="ChEBI" id="CHEBI:18420"/>
    </cofactor>
    <text evidence="7">Binds 1 Mg(2+) ion per subunit.</text>
</comment>
<dbReference type="PANTHER" id="PTHR42945:SF1">
    <property type="entry name" value="HISTIDINE BIOSYNTHESIS BIFUNCTIONAL PROTEIN HIS7"/>
    <property type="match status" value="1"/>
</dbReference>
<gene>
    <name evidence="7 9" type="primary">hisI</name>
    <name evidence="9" type="ORF">ACFSAU_14690</name>
</gene>
<feature type="binding site" evidence="7">
    <location>
        <position position="102"/>
    </location>
    <ligand>
        <name>Zn(2+)</name>
        <dbReference type="ChEBI" id="CHEBI:29105"/>
        <note>ligand shared between dimeric partners</note>
    </ligand>
</feature>
<comment type="function">
    <text evidence="7">Catalyzes the hydrolysis of the adenine ring of phosphoribosyl-AMP.</text>
</comment>
<keyword evidence="4 7" id="KW-0028">Amino-acid biosynthesis</keyword>
<keyword evidence="3 7" id="KW-0963">Cytoplasm</keyword>
<dbReference type="GO" id="GO:0000105">
    <property type="term" value="P:L-histidine biosynthetic process"/>
    <property type="evidence" value="ECO:0007669"/>
    <property type="project" value="UniProtKB-UniRule"/>
</dbReference>
<comment type="pathway">
    <text evidence="2 7">Amino-acid biosynthesis; L-histidine biosynthesis; L-histidine from 5-phospho-alpha-D-ribose 1-diphosphate: step 3/9.</text>
</comment>
<dbReference type="PANTHER" id="PTHR42945">
    <property type="entry name" value="HISTIDINE BIOSYNTHESIS BIFUNCTIONAL PROTEIN"/>
    <property type="match status" value="1"/>
</dbReference>
<dbReference type="Gene3D" id="3.10.20.810">
    <property type="entry name" value="Phosphoribosyl-AMP cyclohydrolase"/>
    <property type="match status" value="1"/>
</dbReference>
<evidence type="ECO:0000256" key="6">
    <source>
        <dbReference type="ARBA" id="ARBA00023102"/>
    </source>
</evidence>
<keyword evidence="7" id="KW-0460">Magnesium</keyword>
<comment type="similarity">
    <text evidence="7">Belongs to the PRA-CH family.</text>
</comment>
<dbReference type="GO" id="GO:0005737">
    <property type="term" value="C:cytoplasm"/>
    <property type="evidence" value="ECO:0007669"/>
    <property type="project" value="UniProtKB-SubCell"/>
</dbReference>
<feature type="binding site" evidence="7">
    <location>
        <position position="79"/>
    </location>
    <ligand>
        <name>Zn(2+)</name>
        <dbReference type="ChEBI" id="CHEBI:29105"/>
        <note>ligand shared between dimeric partners</note>
    </ligand>
</feature>
<dbReference type="GO" id="GO:0000287">
    <property type="term" value="F:magnesium ion binding"/>
    <property type="evidence" value="ECO:0007669"/>
    <property type="project" value="UniProtKB-UniRule"/>
</dbReference>
<evidence type="ECO:0000259" key="8">
    <source>
        <dbReference type="Pfam" id="PF01502"/>
    </source>
</evidence>
<keyword evidence="7" id="KW-0479">Metal-binding</keyword>
<comment type="catalytic activity">
    <reaction evidence="1 7">
        <text>1-(5-phospho-beta-D-ribosyl)-5'-AMP + H2O = 1-(5-phospho-beta-D-ribosyl)-5-[(5-phospho-beta-D-ribosylamino)methylideneamino]imidazole-4-carboxamide</text>
        <dbReference type="Rhea" id="RHEA:20049"/>
        <dbReference type="ChEBI" id="CHEBI:15377"/>
        <dbReference type="ChEBI" id="CHEBI:58435"/>
        <dbReference type="ChEBI" id="CHEBI:59457"/>
        <dbReference type="EC" id="3.5.4.19"/>
    </reaction>
</comment>
<dbReference type="RefSeq" id="WP_267647311.1">
    <property type="nucleotide sequence ID" value="NZ_JANHGR010000002.1"/>
</dbReference>
<comment type="cofactor">
    <cofactor evidence="7">
        <name>Zn(2+)</name>
        <dbReference type="ChEBI" id="CHEBI:29105"/>
    </cofactor>
    <text evidence="7">Binds 1 zinc ion per subunit.</text>
</comment>
<evidence type="ECO:0000313" key="10">
    <source>
        <dbReference type="Proteomes" id="UP001597139"/>
    </source>
</evidence>
<keyword evidence="5 7" id="KW-0378">Hydrolase</keyword>
<dbReference type="InterPro" id="IPR002496">
    <property type="entry name" value="PRib_AMP_CycHydrolase_dom"/>
</dbReference>
<dbReference type="HAMAP" id="MF_01021">
    <property type="entry name" value="HisI"/>
    <property type="match status" value="1"/>
</dbReference>
<dbReference type="SUPFAM" id="SSF141734">
    <property type="entry name" value="HisI-like"/>
    <property type="match status" value="1"/>
</dbReference>
<proteinExistence type="inferred from homology"/>
<dbReference type="EMBL" id="JBHUCZ010000016">
    <property type="protein sequence ID" value="MFD1568740.1"/>
    <property type="molecule type" value="Genomic_DNA"/>
</dbReference>
<feature type="binding site" evidence="7">
    <location>
        <position position="80"/>
    </location>
    <ligand>
        <name>Mg(2+)</name>
        <dbReference type="ChEBI" id="CHEBI:18420"/>
    </ligand>
</feature>
<dbReference type="AlphaFoldDB" id="A0ABD6BVX2"/>
<evidence type="ECO:0000256" key="5">
    <source>
        <dbReference type="ARBA" id="ARBA00022801"/>
    </source>
</evidence>
<dbReference type="Proteomes" id="UP001597139">
    <property type="component" value="Unassembled WGS sequence"/>
</dbReference>
<name>A0ABD6BVX2_9EURY</name>
<dbReference type="FunFam" id="3.10.20.810:FF:000001">
    <property type="entry name" value="Histidine biosynthesis bifunctional protein HisIE"/>
    <property type="match status" value="1"/>
</dbReference>
<comment type="subunit">
    <text evidence="7">Homodimer.</text>
</comment>
<dbReference type="Pfam" id="PF01502">
    <property type="entry name" value="PRA-CH"/>
    <property type="match status" value="1"/>
</dbReference>
<dbReference type="Gene3D" id="4.10.80.70">
    <property type="match status" value="1"/>
</dbReference>
<keyword evidence="10" id="KW-1185">Reference proteome</keyword>
<feature type="binding site" evidence="7">
    <location>
        <position position="95"/>
    </location>
    <ligand>
        <name>Zn(2+)</name>
        <dbReference type="ChEBI" id="CHEBI:29105"/>
        <note>ligand shared between dimeric partners</note>
    </ligand>
</feature>
<evidence type="ECO:0000256" key="4">
    <source>
        <dbReference type="ARBA" id="ARBA00022605"/>
    </source>
</evidence>
<dbReference type="GO" id="GO:0008270">
    <property type="term" value="F:zinc ion binding"/>
    <property type="evidence" value="ECO:0007669"/>
    <property type="project" value="UniProtKB-UniRule"/>
</dbReference>
<evidence type="ECO:0000256" key="1">
    <source>
        <dbReference type="ARBA" id="ARBA00000024"/>
    </source>
</evidence>
<dbReference type="InterPro" id="IPR038019">
    <property type="entry name" value="PRib_AMP_CycHydrolase_sf"/>
</dbReference>
<evidence type="ECO:0000313" key="9">
    <source>
        <dbReference type="EMBL" id="MFD1568740.1"/>
    </source>
</evidence>
<evidence type="ECO:0000256" key="3">
    <source>
        <dbReference type="ARBA" id="ARBA00022490"/>
    </source>
</evidence>
<evidence type="ECO:0000256" key="7">
    <source>
        <dbReference type="HAMAP-Rule" id="MF_01021"/>
    </source>
</evidence>
<feature type="binding site" evidence="7">
    <location>
        <position position="78"/>
    </location>
    <ligand>
        <name>Mg(2+)</name>
        <dbReference type="ChEBI" id="CHEBI:18420"/>
    </ligand>
</feature>
<keyword evidence="6 7" id="KW-0368">Histidine biosynthesis</keyword>
<comment type="caution">
    <text evidence="9">The sequence shown here is derived from an EMBL/GenBank/DDBJ whole genome shotgun (WGS) entry which is preliminary data.</text>
</comment>
<dbReference type="InterPro" id="IPR026660">
    <property type="entry name" value="PRA-CH"/>
</dbReference>
<dbReference type="GO" id="GO:0004635">
    <property type="term" value="F:phosphoribosyl-AMP cyclohydrolase activity"/>
    <property type="evidence" value="ECO:0007669"/>
    <property type="project" value="UniProtKB-UniRule"/>
</dbReference>
<comment type="subcellular location">
    <subcellularLocation>
        <location evidence="7">Cytoplasm</location>
    </subcellularLocation>
</comment>
<dbReference type="EC" id="3.5.4.19" evidence="7"/>
<evidence type="ECO:0000256" key="2">
    <source>
        <dbReference type="ARBA" id="ARBA00005169"/>
    </source>
</evidence>
<keyword evidence="7" id="KW-0862">Zinc</keyword>
<feature type="domain" description="Phosphoribosyl-AMP cyclohydrolase" evidence="8">
    <location>
        <begin position="31"/>
        <end position="104"/>
    </location>
</feature>
<accession>A0ABD6BVX2</accession>
<organism evidence="9 10">
    <name type="scientific">Halolamina litorea</name>
    <dbReference type="NCBI Taxonomy" id="1515593"/>
    <lineage>
        <taxon>Archaea</taxon>
        <taxon>Methanobacteriati</taxon>
        <taxon>Methanobacteriota</taxon>
        <taxon>Stenosarchaea group</taxon>
        <taxon>Halobacteria</taxon>
        <taxon>Halobacteriales</taxon>
        <taxon>Haloferacaceae</taxon>
    </lineage>
</organism>
<dbReference type="GO" id="GO:0004636">
    <property type="term" value="F:phosphoribosyl-ATP diphosphatase activity"/>
    <property type="evidence" value="ECO:0007669"/>
    <property type="project" value="UniProtKB-ARBA"/>
</dbReference>
<protein>
    <recommendedName>
        <fullName evidence="7">Phosphoribosyl-AMP cyclohydrolase</fullName>
        <shortName evidence="7">PRA-CH</shortName>
        <ecNumber evidence="7">3.5.4.19</ecNumber>
    </recommendedName>
</protein>
<reference evidence="9 10" key="1">
    <citation type="journal article" date="2019" name="Int. J. Syst. Evol. Microbiol.">
        <title>The Global Catalogue of Microorganisms (GCM) 10K type strain sequencing project: providing services to taxonomists for standard genome sequencing and annotation.</title>
        <authorList>
            <consortium name="The Broad Institute Genomics Platform"/>
            <consortium name="The Broad Institute Genome Sequencing Center for Infectious Disease"/>
            <person name="Wu L."/>
            <person name="Ma J."/>
        </authorList>
    </citation>
    <scope>NUCLEOTIDE SEQUENCE [LARGE SCALE GENOMIC DNA]</scope>
    <source>
        <strain evidence="9 10">CGMCC 1.12859</strain>
    </source>
</reference>
<sequence>MSDRQTIDIEFGDDGLVPAVAQDADSGEVLMLAYVSPDALQRTVDTGRAHYYSRSREELWEKGASSGHTQSVVDVRVDCDADTLLYVVEQEGGACHTGHRSCFYRSVEDAEGGETVTARNVGEKVFDPDAVYE</sequence>
<dbReference type="NCBIfam" id="NF000768">
    <property type="entry name" value="PRK00051.1"/>
    <property type="match status" value="1"/>
</dbReference>
<feature type="binding site" evidence="7">
    <location>
        <position position="82"/>
    </location>
    <ligand>
        <name>Mg(2+)</name>
        <dbReference type="ChEBI" id="CHEBI:18420"/>
    </ligand>
</feature>